<gene>
    <name evidence="2" type="ORF">HPG69_000592</name>
</gene>
<organism evidence="2 3">
    <name type="scientific">Diceros bicornis minor</name>
    <name type="common">South-central black rhinoceros</name>
    <dbReference type="NCBI Taxonomy" id="77932"/>
    <lineage>
        <taxon>Eukaryota</taxon>
        <taxon>Metazoa</taxon>
        <taxon>Chordata</taxon>
        <taxon>Craniata</taxon>
        <taxon>Vertebrata</taxon>
        <taxon>Euteleostomi</taxon>
        <taxon>Mammalia</taxon>
        <taxon>Eutheria</taxon>
        <taxon>Laurasiatheria</taxon>
        <taxon>Perissodactyla</taxon>
        <taxon>Rhinocerotidae</taxon>
        <taxon>Diceros</taxon>
    </lineage>
</organism>
<dbReference type="Proteomes" id="UP000551758">
    <property type="component" value="Unassembled WGS sequence"/>
</dbReference>
<feature type="region of interest" description="Disordered" evidence="1">
    <location>
        <begin position="152"/>
        <end position="194"/>
    </location>
</feature>
<evidence type="ECO:0000256" key="1">
    <source>
        <dbReference type="SAM" id="MobiDB-lite"/>
    </source>
</evidence>
<proteinExistence type="predicted"/>
<evidence type="ECO:0000313" key="2">
    <source>
        <dbReference type="EMBL" id="KAF5927687.1"/>
    </source>
</evidence>
<keyword evidence="3" id="KW-1185">Reference proteome</keyword>
<dbReference type="AlphaFoldDB" id="A0A7J7FI95"/>
<protein>
    <submittedName>
        <fullName evidence="2">Uncharacterized protein</fullName>
    </submittedName>
</protein>
<feature type="compositionally biased region" description="Polar residues" evidence="1">
    <location>
        <begin position="152"/>
        <end position="165"/>
    </location>
</feature>
<name>A0A7J7FI95_DICBM</name>
<comment type="caution">
    <text evidence="2">The sequence shown here is derived from an EMBL/GenBank/DDBJ whole genome shotgun (WGS) entry which is preliminary data.</text>
</comment>
<feature type="compositionally biased region" description="Low complexity" evidence="1">
    <location>
        <begin position="76"/>
        <end position="85"/>
    </location>
</feature>
<reference evidence="2 3" key="1">
    <citation type="journal article" date="2020" name="Mol. Biol. Evol.">
        <title>Interspecific Gene Flow and the Evolution of Specialization in Black and White Rhinoceros.</title>
        <authorList>
            <person name="Moodley Y."/>
            <person name="Westbury M.V."/>
            <person name="Russo I.M."/>
            <person name="Gopalakrishnan S."/>
            <person name="Rakotoarivelo A."/>
            <person name="Olsen R.A."/>
            <person name="Prost S."/>
            <person name="Tunstall T."/>
            <person name="Ryder O.A."/>
            <person name="Dalen L."/>
            <person name="Bruford M.W."/>
        </authorList>
    </citation>
    <scope>NUCLEOTIDE SEQUENCE [LARGE SCALE GENOMIC DNA]</scope>
    <source>
        <strain evidence="2">SBR-YM</strain>
        <tissue evidence="2">Skin</tissue>
    </source>
</reference>
<evidence type="ECO:0000313" key="3">
    <source>
        <dbReference type="Proteomes" id="UP000551758"/>
    </source>
</evidence>
<feature type="region of interest" description="Disordered" evidence="1">
    <location>
        <begin position="74"/>
        <end position="122"/>
    </location>
</feature>
<dbReference type="EMBL" id="JACDTQ010000550">
    <property type="protein sequence ID" value="KAF5927687.1"/>
    <property type="molecule type" value="Genomic_DNA"/>
</dbReference>
<feature type="compositionally biased region" description="Basic and acidic residues" evidence="1">
    <location>
        <begin position="167"/>
        <end position="194"/>
    </location>
</feature>
<sequence length="194" mass="21747">MNQKYDEVMVTYMLLAYKKSDLESYTSIQKSLPSADPTNSCPPYPSCKVQHGVSANPKQRDLCQHISKPTITTFNSYSGNSQSSSTENQWSEKDQELGQKASSTAKVPASPLPGLDRKTTPARLPSVSLWPSPVPTQQQQWWIPSWNQVPQGVFSKGNSHHTGQLRQEPDHQNLPERVSQKVEKRTPQVDKAMI</sequence>
<accession>A0A7J7FI95</accession>